<proteinExistence type="predicted"/>
<dbReference type="EMBL" id="CM023488">
    <property type="protein sequence ID" value="KAH6923628.1"/>
    <property type="molecule type" value="Genomic_DNA"/>
</dbReference>
<organism evidence="1 2">
    <name type="scientific">Hyalomma asiaticum</name>
    <name type="common">Tick</name>
    <dbReference type="NCBI Taxonomy" id="266040"/>
    <lineage>
        <taxon>Eukaryota</taxon>
        <taxon>Metazoa</taxon>
        <taxon>Ecdysozoa</taxon>
        <taxon>Arthropoda</taxon>
        <taxon>Chelicerata</taxon>
        <taxon>Arachnida</taxon>
        <taxon>Acari</taxon>
        <taxon>Parasitiformes</taxon>
        <taxon>Ixodida</taxon>
        <taxon>Ixodoidea</taxon>
        <taxon>Ixodidae</taxon>
        <taxon>Hyalomminae</taxon>
        <taxon>Hyalomma</taxon>
    </lineage>
</organism>
<accession>A0ACB7RQG2</accession>
<dbReference type="Proteomes" id="UP000821845">
    <property type="component" value="Chromosome 8"/>
</dbReference>
<protein>
    <submittedName>
        <fullName evidence="1">Uncharacterized protein</fullName>
    </submittedName>
</protein>
<name>A0ACB7RQG2_HYAAI</name>
<gene>
    <name evidence="1" type="ORF">HPB50_003254</name>
</gene>
<evidence type="ECO:0000313" key="1">
    <source>
        <dbReference type="EMBL" id="KAH6923628.1"/>
    </source>
</evidence>
<evidence type="ECO:0000313" key="2">
    <source>
        <dbReference type="Proteomes" id="UP000821845"/>
    </source>
</evidence>
<sequence>MADQAPSKSDITTIFKRLRSIPANKVCFDCGAKNPTWASVTYGVFICMDCSAVHRSLGVHLSFVRSTQLDTNWTWPQLRAMQVGGNANAVSYFQQHSCTSSDAQQKYNSRAAQLYREKIHQQAATAMRVYGTNPLMDHHENAPESPDSKEEHDFFREHEEALAAQASNTEQQTCEPGALFKPPPAEPIQVTASLAGTALAGSSSTPSSSSARKAQRKPGKGLGAQKVSANFQDIEREAQKADEIRAASASQASANKAASSVDAEEAARQLASMRLAYKDMEKDVRNKQVDPRKAQQMERLGMGLGGGGRTAVSHSALADMRTITQETPQTAGGDRPSHDFLSGAGFFSSGGSRGGGYGSSSGDSLYYDGPPSQPTSSFSSWDTVTTSPDKDESSGRSRHVIQQGPATDEARKKFGNAKAISSDQFFHGSTDSDFEKRAQLARFEGSSSISSADYFGGGPGSSHMSHSSTSLSGPNLYEIREGVRDGVTKVASRLSSLANGVMSSLQQRARTAAHPAPRHLQTGGRGGAPASTTGVLTTFQKSSSRHALQPPPTTRNAAAQPASDPGRLGSAARLRRSFSRESRWYASPALSAFPAPSPFSQRQGVQFLHRRLKSVSKKRSALCRQPKRSIYANAEGACSDRGIVSEAQSVSSEQSRTNTPNNNLRDGTWP</sequence>
<keyword evidence="2" id="KW-1185">Reference proteome</keyword>
<reference evidence="1" key="1">
    <citation type="submission" date="2020-05" db="EMBL/GenBank/DDBJ databases">
        <title>Large-scale comparative analyses of tick genomes elucidate their genetic diversity and vector capacities.</title>
        <authorList>
            <person name="Jia N."/>
            <person name="Wang J."/>
            <person name="Shi W."/>
            <person name="Du L."/>
            <person name="Sun Y."/>
            <person name="Zhan W."/>
            <person name="Jiang J."/>
            <person name="Wang Q."/>
            <person name="Zhang B."/>
            <person name="Ji P."/>
            <person name="Sakyi L.B."/>
            <person name="Cui X."/>
            <person name="Yuan T."/>
            <person name="Jiang B."/>
            <person name="Yang W."/>
            <person name="Lam T.T.-Y."/>
            <person name="Chang Q."/>
            <person name="Ding S."/>
            <person name="Wang X."/>
            <person name="Zhu J."/>
            <person name="Ruan X."/>
            <person name="Zhao L."/>
            <person name="Wei J."/>
            <person name="Que T."/>
            <person name="Du C."/>
            <person name="Cheng J."/>
            <person name="Dai P."/>
            <person name="Han X."/>
            <person name="Huang E."/>
            <person name="Gao Y."/>
            <person name="Liu J."/>
            <person name="Shao H."/>
            <person name="Ye R."/>
            <person name="Li L."/>
            <person name="Wei W."/>
            <person name="Wang X."/>
            <person name="Wang C."/>
            <person name="Yang T."/>
            <person name="Huo Q."/>
            <person name="Li W."/>
            <person name="Guo W."/>
            <person name="Chen H."/>
            <person name="Zhou L."/>
            <person name="Ni X."/>
            <person name="Tian J."/>
            <person name="Zhou Y."/>
            <person name="Sheng Y."/>
            <person name="Liu T."/>
            <person name="Pan Y."/>
            <person name="Xia L."/>
            <person name="Li J."/>
            <person name="Zhao F."/>
            <person name="Cao W."/>
        </authorList>
    </citation>
    <scope>NUCLEOTIDE SEQUENCE</scope>
    <source>
        <strain evidence="1">Hyas-2018</strain>
    </source>
</reference>
<comment type="caution">
    <text evidence="1">The sequence shown here is derived from an EMBL/GenBank/DDBJ whole genome shotgun (WGS) entry which is preliminary data.</text>
</comment>